<accession>A0ACA9KRQ3</accession>
<dbReference type="Proteomes" id="UP000789860">
    <property type="component" value="Unassembled WGS sequence"/>
</dbReference>
<sequence length="42" mass="4907">RVELKVNIFVSTTEDNSEDDPEVDSEDDLFIEDVQNHHYLSL</sequence>
<organism evidence="1 2">
    <name type="scientific">Scutellospora calospora</name>
    <dbReference type="NCBI Taxonomy" id="85575"/>
    <lineage>
        <taxon>Eukaryota</taxon>
        <taxon>Fungi</taxon>
        <taxon>Fungi incertae sedis</taxon>
        <taxon>Mucoromycota</taxon>
        <taxon>Glomeromycotina</taxon>
        <taxon>Glomeromycetes</taxon>
        <taxon>Diversisporales</taxon>
        <taxon>Gigasporaceae</taxon>
        <taxon>Scutellospora</taxon>
    </lineage>
</organism>
<name>A0ACA9KRQ3_9GLOM</name>
<evidence type="ECO:0000313" key="1">
    <source>
        <dbReference type="EMBL" id="CAG8486475.1"/>
    </source>
</evidence>
<reference evidence="1" key="1">
    <citation type="submission" date="2021-06" db="EMBL/GenBank/DDBJ databases">
        <authorList>
            <person name="Kallberg Y."/>
            <person name="Tangrot J."/>
            <person name="Rosling A."/>
        </authorList>
    </citation>
    <scope>NUCLEOTIDE SEQUENCE</scope>
    <source>
        <strain evidence="1">AU212A</strain>
    </source>
</reference>
<gene>
    <name evidence="1" type="ORF">SCALOS_LOCUS2653</name>
</gene>
<dbReference type="EMBL" id="CAJVPM010002446">
    <property type="protein sequence ID" value="CAG8486475.1"/>
    <property type="molecule type" value="Genomic_DNA"/>
</dbReference>
<keyword evidence="2" id="KW-1185">Reference proteome</keyword>
<protein>
    <submittedName>
        <fullName evidence="1">1864_t:CDS:1</fullName>
    </submittedName>
</protein>
<comment type="caution">
    <text evidence="1">The sequence shown here is derived from an EMBL/GenBank/DDBJ whole genome shotgun (WGS) entry which is preliminary data.</text>
</comment>
<proteinExistence type="predicted"/>
<feature type="non-terminal residue" evidence="1">
    <location>
        <position position="1"/>
    </location>
</feature>
<evidence type="ECO:0000313" key="2">
    <source>
        <dbReference type="Proteomes" id="UP000789860"/>
    </source>
</evidence>